<comment type="similarity">
    <text evidence="2">Belongs to the ALG14 family.</text>
</comment>
<organism evidence="9 10">
    <name type="scientific">Chlorella vulgaris</name>
    <name type="common">Green alga</name>
    <dbReference type="NCBI Taxonomy" id="3077"/>
    <lineage>
        <taxon>Eukaryota</taxon>
        <taxon>Viridiplantae</taxon>
        <taxon>Chlorophyta</taxon>
        <taxon>core chlorophytes</taxon>
        <taxon>Trebouxiophyceae</taxon>
        <taxon>Chlorellales</taxon>
        <taxon>Chlorellaceae</taxon>
        <taxon>Chlorella clade</taxon>
        <taxon>Chlorella</taxon>
    </lineage>
</organism>
<evidence type="ECO:0000256" key="7">
    <source>
        <dbReference type="ARBA" id="ARBA00023136"/>
    </source>
</evidence>
<evidence type="ECO:0000256" key="4">
    <source>
        <dbReference type="ARBA" id="ARBA00022692"/>
    </source>
</evidence>
<evidence type="ECO:0000256" key="5">
    <source>
        <dbReference type="ARBA" id="ARBA00022824"/>
    </source>
</evidence>
<dbReference type="InterPro" id="IPR013969">
    <property type="entry name" value="Oligosacch_biosynth_Alg14"/>
</dbReference>
<dbReference type="Gene3D" id="3.40.50.2000">
    <property type="entry name" value="Glycogen Phosphorylase B"/>
    <property type="match status" value="1"/>
</dbReference>
<dbReference type="PANTHER" id="PTHR12154">
    <property type="entry name" value="GLYCOSYL TRANSFERASE-RELATED"/>
    <property type="match status" value="1"/>
</dbReference>
<comment type="subcellular location">
    <subcellularLocation>
        <location evidence="1">Endoplasmic reticulum membrane</location>
        <topology evidence="1">Single-pass membrane protein</topology>
    </subcellularLocation>
</comment>
<protein>
    <recommendedName>
        <fullName evidence="3">UDP-N-acetylglucosamine transferase subunit ALG14</fullName>
    </recommendedName>
</protein>
<evidence type="ECO:0000256" key="1">
    <source>
        <dbReference type="ARBA" id="ARBA00004389"/>
    </source>
</evidence>
<evidence type="ECO:0000256" key="6">
    <source>
        <dbReference type="ARBA" id="ARBA00022989"/>
    </source>
</evidence>
<dbReference type="GO" id="GO:0043541">
    <property type="term" value="C:UDP-N-acetylglucosamine transferase complex"/>
    <property type="evidence" value="ECO:0007669"/>
    <property type="project" value="TreeGrafter"/>
</dbReference>
<feature type="region of interest" description="Disordered" evidence="8">
    <location>
        <begin position="89"/>
        <end position="183"/>
    </location>
</feature>
<dbReference type="EMBL" id="SIDB01000013">
    <property type="protein sequence ID" value="KAI3424295.1"/>
    <property type="molecule type" value="Genomic_DNA"/>
</dbReference>
<feature type="compositionally biased region" description="Low complexity" evidence="8">
    <location>
        <begin position="121"/>
        <end position="138"/>
    </location>
</feature>
<dbReference type="OrthoDB" id="17098at2759"/>
<dbReference type="Proteomes" id="UP001055712">
    <property type="component" value="Unassembled WGS sequence"/>
</dbReference>
<dbReference type="Pfam" id="PF08660">
    <property type="entry name" value="Alg14"/>
    <property type="match status" value="2"/>
</dbReference>
<keyword evidence="6" id="KW-1133">Transmembrane helix</keyword>
<reference evidence="9" key="2">
    <citation type="submission" date="2020-11" db="EMBL/GenBank/DDBJ databases">
        <authorList>
            <person name="Cecchin M."/>
            <person name="Marcolungo L."/>
            <person name="Rossato M."/>
            <person name="Girolomoni L."/>
            <person name="Cosentino E."/>
            <person name="Cuine S."/>
            <person name="Li-Beisson Y."/>
            <person name="Delledonne M."/>
            <person name="Ballottari M."/>
        </authorList>
    </citation>
    <scope>NUCLEOTIDE SEQUENCE</scope>
    <source>
        <strain evidence="9">211/11P</strain>
        <tissue evidence="9">Whole cell</tissue>
    </source>
</reference>
<keyword evidence="5" id="KW-0256">Endoplasmic reticulum</keyword>
<feature type="compositionally biased region" description="Polar residues" evidence="8">
    <location>
        <begin position="98"/>
        <end position="110"/>
    </location>
</feature>
<keyword evidence="7" id="KW-0472">Membrane</keyword>
<feature type="compositionally biased region" description="Low complexity" evidence="8">
    <location>
        <begin position="173"/>
        <end position="183"/>
    </location>
</feature>
<evidence type="ECO:0000313" key="9">
    <source>
        <dbReference type="EMBL" id="KAI3424295.1"/>
    </source>
</evidence>
<evidence type="ECO:0000313" key="10">
    <source>
        <dbReference type="Proteomes" id="UP001055712"/>
    </source>
</evidence>
<gene>
    <name evidence="9" type="ORF">D9Q98_009850</name>
</gene>
<dbReference type="AlphaFoldDB" id="A0A9D4TFK5"/>
<keyword evidence="10" id="KW-1185">Reference proteome</keyword>
<proteinExistence type="inferred from homology"/>
<dbReference type="GO" id="GO:0006488">
    <property type="term" value="P:dolichol-linked oligosaccharide biosynthetic process"/>
    <property type="evidence" value="ECO:0007669"/>
    <property type="project" value="InterPro"/>
</dbReference>
<evidence type="ECO:0000256" key="3">
    <source>
        <dbReference type="ARBA" id="ARBA00017467"/>
    </source>
</evidence>
<keyword evidence="4" id="KW-0812">Transmembrane</keyword>
<evidence type="ECO:0000256" key="2">
    <source>
        <dbReference type="ARBA" id="ARBA00009731"/>
    </source>
</evidence>
<sequence length="302" mass="32477">MPIAPFAAGGAIALLGIRLVLAVISHVSYKRRQHKRTLVVLGSGGHTAEMMALLQGVDLDVYQPRCYVVAATDGMSSQKAASFEAAAAAVPPDEEAPLSNTNSIYSTPRKSSPHKSGLGTAQSAAVRRSPRVAAANRSKQVAAAAGRRALPGTRSPDSPAKRRFTQRPPPRDQPQQPQQAQQQYSLAVIPRSREVGQSFLSSVPTTLRALLAAVGVVLDHRPDVVLLNGPGTCIPIAAAALLLRLLGVCRGRVVYVESIARVYRLSLSGKILYHSRLAHTVFVQWEELQERYPRAVYAGRLM</sequence>
<comment type="caution">
    <text evidence="9">The sequence shown here is derived from an EMBL/GenBank/DDBJ whole genome shotgun (WGS) entry which is preliminary data.</text>
</comment>
<dbReference type="GO" id="GO:0004577">
    <property type="term" value="F:N-acetylglucosaminyldiphosphodolichol N-acetylglucosaminyltransferase activity"/>
    <property type="evidence" value="ECO:0007669"/>
    <property type="project" value="TreeGrafter"/>
</dbReference>
<accession>A0A9D4TFK5</accession>
<evidence type="ECO:0000256" key="8">
    <source>
        <dbReference type="SAM" id="MobiDB-lite"/>
    </source>
</evidence>
<dbReference type="PANTHER" id="PTHR12154:SF4">
    <property type="entry name" value="UDP-N-ACETYLGLUCOSAMINE TRANSFERASE SUBUNIT ALG14 HOMOLOG"/>
    <property type="match status" value="1"/>
</dbReference>
<reference evidence="9" key="1">
    <citation type="journal article" date="2019" name="Plant J.">
        <title>Chlorella vulgaris genome assembly and annotation reveals the molecular basis for metabolic acclimation to high light conditions.</title>
        <authorList>
            <person name="Cecchin M."/>
            <person name="Marcolungo L."/>
            <person name="Rossato M."/>
            <person name="Girolomoni L."/>
            <person name="Cosentino E."/>
            <person name="Cuine S."/>
            <person name="Li-Beisson Y."/>
            <person name="Delledonne M."/>
            <person name="Ballottari M."/>
        </authorList>
    </citation>
    <scope>NUCLEOTIDE SEQUENCE</scope>
    <source>
        <strain evidence="9">211/11P</strain>
    </source>
</reference>
<name>A0A9D4TFK5_CHLVU</name>